<dbReference type="PROSITE" id="PS00041">
    <property type="entry name" value="HTH_ARAC_FAMILY_1"/>
    <property type="match status" value="1"/>
</dbReference>
<keyword evidence="3" id="KW-0804">Transcription</keyword>
<dbReference type="GO" id="GO:0043565">
    <property type="term" value="F:sequence-specific DNA binding"/>
    <property type="evidence" value="ECO:0007669"/>
    <property type="project" value="InterPro"/>
</dbReference>
<evidence type="ECO:0000313" key="6">
    <source>
        <dbReference type="EMBL" id="PZD70551.1"/>
    </source>
</evidence>
<evidence type="ECO:0000313" key="7">
    <source>
        <dbReference type="Proteomes" id="UP000248857"/>
    </source>
</evidence>
<accession>A0A2W1JMP6</accession>
<dbReference type="InterPro" id="IPR018062">
    <property type="entry name" value="HTH_AraC-typ_CS"/>
</dbReference>
<dbReference type="SUPFAM" id="SSF46689">
    <property type="entry name" value="Homeodomain-like"/>
    <property type="match status" value="2"/>
</dbReference>
<reference evidence="6 7" key="1">
    <citation type="journal article" date="2018" name="Sci. Rep.">
        <title>A novel species of the marine cyanobacterium Acaryochloris with a unique pigment content and lifestyle.</title>
        <authorList>
            <person name="Partensky F."/>
            <person name="Six C."/>
            <person name="Ratin M."/>
            <person name="Garczarek L."/>
            <person name="Vaulot D."/>
            <person name="Probert I."/>
            <person name="Calteau A."/>
            <person name="Gourvil P."/>
            <person name="Marie D."/>
            <person name="Grebert T."/>
            <person name="Bouchier C."/>
            <person name="Le Panse S."/>
            <person name="Gachenot M."/>
            <person name="Rodriguez F."/>
            <person name="Garrido J.L."/>
        </authorList>
    </citation>
    <scope>NUCLEOTIDE SEQUENCE [LARGE SCALE GENOMIC DNA]</scope>
    <source>
        <strain evidence="6 7">RCC1774</strain>
    </source>
</reference>
<sequence length="293" mass="33269">MKSLAMPEVDTNTSSPTFSPGQDIIRVQKLQNPPGEGSCHFEGEHTLFMSLASRPMHYLQAQDGKTRTGLYRKGDILITPANTPLFVRWEGQESCLQIQLTTQFLQSVARETLEQDCDHIELVPTFQVRNSQMEAISMMLHTEYQRDASGNRLYLDSLANILAVNLLRNYATKRPQLSVYDGGLPPRQIQQVLDYVDAHIDSEIRLADLAQLLDMSQFHFSRLFKQSVGRSPHQYLIQQRVERAKQLLKQSDRRIVDIALDCGFNSHSHLSKQFRQLTGVTPQAFREGGALNA</sequence>
<evidence type="ECO:0000256" key="2">
    <source>
        <dbReference type="ARBA" id="ARBA00023125"/>
    </source>
</evidence>
<name>A0A2W1JMP6_9CYAN</name>
<dbReference type="PROSITE" id="PS01124">
    <property type="entry name" value="HTH_ARAC_FAMILY_2"/>
    <property type="match status" value="1"/>
</dbReference>
<evidence type="ECO:0000259" key="5">
    <source>
        <dbReference type="PROSITE" id="PS01124"/>
    </source>
</evidence>
<dbReference type="EMBL" id="PQWO01000034">
    <property type="protein sequence ID" value="PZD70551.1"/>
    <property type="molecule type" value="Genomic_DNA"/>
</dbReference>
<keyword evidence="7" id="KW-1185">Reference proteome</keyword>
<comment type="caution">
    <text evidence="6">The sequence shown here is derived from an EMBL/GenBank/DDBJ whole genome shotgun (WGS) entry which is preliminary data.</text>
</comment>
<protein>
    <submittedName>
        <fullName evidence="6">Exoenzyme S synthesis regulatory protein ExsA</fullName>
    </submittedName>
</protein>
<feature type="domain" description="HTH araC/xylS-type" evidence="5">
    <location>
        <begin position="190"/>
        <end position="288"/>
    </location>
</feature>
<dbReference type="PANTHER" id="PTHR46796:SF6">
    <property type="entry name" value="ARAC SUBFAMILY"/>
    <property type="match status" value="1"/>
</dbReference>
<evidence type="ECO:0000256" key="1">
    <source>
        <dbReference type="ARBA" id="ARBA00023015"/>
    </source>
</evidence>
<dbReference type="InterPro" id="IPR009057">
    <property type="entry name" value="Homeodomain-like_sf"/>
</dbReference>
<dbReference type="InterPro" id="IPR050204">
    <property type="entry name" value="AraC_XylS_family_regulators"/>
</dbReference>
<keyword evidence="2" id="KW-0238">DNA-binding</keyword>
<organism evidence="6 7">
    <name type="scientific">Acaryochloris thomasi RCC1774</name>
    <dbReference type="NCBI Taxonomy" id="1764569"/>
    <lineage>
        <taxon>Bacteria</taxon>
        <taxon>Bacillati</taxon>
        <taxon>Cyanobacteriota</taxon>
        <taxon>Cyanophyceae</taxon>
        <taxon>Acaryochloridales</taxon>
        <taxon>Acaryochloridaceae</taxon>
        <taxon>Acaryochloris</taxon>
        <taxon>Acaryochloris thomasi</taxon>
    </lineage>
</organism>
<feature type="compositionally biased region" description="Polar residues" evidence="4">
    <location>
        <begin position="10"/>
        <end position="20"/>
    </location>
</feature>
<dbReference type="InterPro" id="IPR018060">
    <property type="entry name" value="HTH_AraC"/>
</dbReference>
<dbReference type="SMART" id="SM00342">
    <property type="entry name" value="HTH_ARAC"/>
    <property type="match status" value="1"/>
</dbReference>
<dbReference type="Pfam" id="PF12833">
    <property type="entry name" value="HTH_18"/>
    <property type="match status" value="1"/>
</dbReference>
<dbReference type="GO" id="GO:0003700">
    <property type="term" value="F:DNA-binding transcription factor activity"/>
    <property type="evidence" value="ECO:0007669"/>
    <property type="project" value="InterPro"/>
</dbReference>
<feature type="region of interest" description="Disordered" evidence="4">
    <location>
        <begin position="1"/>
        <end position="21"/>
    </location>
</feature>
<dbReference type="PANTHER" id="PTHR46796">
    <property type="entry name" value="HTH-TYPE TRANSCRIPTIONAL ACTIVATOR RHAS-RELATED"/>
    <property type="match status" value="1"/>
</dbReference>
<keyword evidence="1" id="KW-0805">Transcription regulation</keyword>
<evidence type="ECO:0000256" key="4">
    <source>
        <dbReference type="SAM" id="MobiDB-lite"/>
    </source>
</evidence>
<dbReference type="Proteomes" id="UP000248857">
    <property type="component" value="Unassembled WGS sequence"/>
</dbReference>
<proteinExistence type="predicted"/>
<evidence type="ECO:0000256" key="3">
    <source>
        <dbReference type="ARBA" id="ARBA00023163"/>
    </source>
</evidence>
<dbReference type="Gene3D" id="1.10.10.60">
    <property type="entry name" value="Homeodomain-like"/>
    <property type="match status" value="2"/>
</dbReference>
<dbReference type="AlphaFoldDB" id="A0A2W1JMP6"/>
<gene>
    <name evidence="6" type="primary">exsA_3</name>
    <name evidence="6" type="ORF">C1752_10980</name>
</gene>